<evidence type="ECO:0000256" key="3">
    <source>
        <dbReference type="ARBA" id="ARBA00022692"/>
    </source>
</evidence>
<dbReference type="Pfam" id="PF07947">
    <property type="entry name" value="YhhN"/>
    <property type="match status" value="1"/>
</dbReference>
<evidence type="ECO:0000256" key="2">
    <source>
        <dbReference type="ARBA" id="ARBA00007375"/>
    </source>
</evidence>
<dbReference type="PANTHER" id="PTHR31885">
    <property type="entry name" value="GH04784P"/>
    <property type="match status" value="1"/>
</dbReference>
<keyword evidence="8" id="KW-1185">Reference proteome</keyword>
<feature type="transmembrane region" description="Helical" evidence="6">
    <location>
        <begin position="205"/>
        <end position="224"/>
    </location>
</feature>
<evidence type="ECO:0000313" key="7">
    <source>
        <dbReference type="EMBL" id="UXX78395.1"/>
    </source>
</evidence>
<evidence type="ECO:0000313" key="8">
    <source>
        <dbReference type="Proteomes" id="UP001062165"/>
    </source>
</evidence>
<proteinExistence type="inferred from homology"/>
<name>A0ABY6D3H9_9BACT</name>
<comment type="subcellular location">
    <subcellularLocation>
        <location evidence="1">Membrane</location>
        <topology evidence="1">Multi-pass membrane protein</topology>
    </subcellularLocation>
</comment>
<reference evidence="7" key="1">
    <citation type="submission" date="2022-10" db="EMBL/GenBank/DDBJ databases">
        <title>Comparative genomics and taxonomic characterization of three novel marine species of genus Reichenbachiella exhibiting antioxidant and polysaccharide degradation activities.</title>
        <authorList>
            <person name="Muhammad N."/>
            <person name="Lee Y.-J."/>
            <person name="Ko J."/>
            <person name="Kim S.-G."/>
        </authorList>
    </citation>
    <scope>NUCLEOTIDE SEQUENCE</scope>
    <source>
        <strain evidence="7">Wsw4-B4</strain>
    </source>
</reference>
<feature type="transmembrane region" description="Helical" evidence="6">
    <location>
        <begin position="54"/>
        <end position="73"/>
    </location>
</feature>
<gene>
    <name evidence="7" type="ORF">N7E81_13620</name>
</gene>
<accession>A0ABY6D3H9</accession>
<organism evidence="7 8">
    <name type="scientific">Reichenbachiella carrageenanivorans</name>
    <dbReference type="NCBI Taxonomy" id="2979869"/>
    <lineage>
        <taxon>Bacteria</taxon>
        <taxon>Pseudomonadati</taxon>
        <taxon>Bacteroidota</taxon>
        <taxon>Cytophagia</taxon>
        <taxon>Cytophagales</taxon>
        <taxon>Reichenbachiellaceae</taxon>
        <taxon>Reichenbachiella</taxon>
    </lineage>
</organism>
<evidence type="ECO:0000256" key="4">
    <source>
        <dbReference type="ARBA" id="ARBA00022989"/>
    </source>
</evidence>
<evidence type="ECO:0000256" key="1">
    <source>
        <dbReference type="ARBA" id="ARBA00004141"/>
    </source>
</evidence>
<dbReference type="Proteomes" id="UP001062165">
    <property type="component" value="Chromosome"/>
</dbReference>
<comment type="similarity">
    <text evidence="2">Belongs to the TMEM86 family.</text>
</comment>
<dbReference type="RefSeq" id="WP_263050141.1">
    <property type="nucleotide sequence ID" value="NZ_CP106735.1"/>
</dbReference>
<feature type="transmembrane region" description="Helical" evidence="6">
    <location>
        <begin position="179"/>
        <end position="199"/>
    </location>
</feature>
<dbReference type="InterPro" id="IPR012506">
    <property type="entry name" value="TMEM86B-like"/>
</dbReference>
<keyword evidence="5 6" id="KW-0472">Membrane</keyword>
<evidence type="ECO:0000256" key="6">
    <source>
        <dbReference type="SAM" id="Phobius"/>
    </source>
</evidence>
<dbReference type="EMBL" id="CP106735">
    <property type="protein sequence ID" value="UXX78395.1"/>
    <property type="molecule type" value="Genomic_DNA"/>
</dbReference>
<feature type="transmembrane region" description="Helical" evidence="6">
    <location>
        <begin position="150"/>
        <end position="167"/>
    </location>
</feature>
<dbReference type="PANTHER" id="PTHR31885:SF6">
    <property type="entry name" value="GH04784P"/>
    <property type="match status" value="1"/>
</dbReference>
<keyword evidence="3 6" id="KW-0812">Transmembrane</keyword>
<evidence type="ECO:0000256" key="5">
    <source>
        <dbReference type="ARBA" id="ARBA00023136"/>
    </source>
</evidence>
<feature type="transmembrane region" description="Helical" evidence="6">
    <location>
        <begin position="85"/>
        <end position="104"/>
    </location>
</feature>
<protein>
    <submittedName>
        <fullName evidence="7">Lysoplasmalogenase</fullName>
    </submittedName>
</protein>
<sequence length="235" mass="26651">MKDEKVAQIVKYVFIAIAIAELCSHVLEWKLLNEFTKPMLIPVLLVYLRKGMKTPVNLSFIFAVFALVFSWFGDVALMYVYKRDWYFLVGLGAFAVAQVLYFFSFKHAKTGEEKATPLLQHMMNVLPFAIFVIGLLWTLWPMLGELKMPVAVYAVLICTMALGAVYRNGRTSTDSFNQVVFGAILFILSDSLIAINKFYAPMENSAIWIMGTYILAQWNIINGLQKHYNMGASQG</sequence>
<feature type="transmembrane region" description="Helical" evidence="6">
    <location>
        <begin position="125"/>
        <end position="144"/>
    </location>
</feature>
<keyword evidence="4 6" id="KW-1133">Transmembrane helix</keyword>